<dbReference type="InterPro" id="IPR003593">
    <property type="entry name" value="AAA+_ATPase"/>
</dbReference>
<name>A0A345Z2A8_9MOLU</name>
<evidence type="ECO:0000313" key="14">
    <source>
        <dbReference type="EMBL" id="AXK50737.1"/>
    </source>
</evidence>
<dbReference type="Gene3D" id="2.40.10.170">
    <property type="match status" value="1"/>
</dbReference>
<dbReference type="GO" id="GO:0005886">
    <property type="term" value="C:plasma membrane"/>
    <property type="evidence" value="ECO:0007669"/>
    <property type="project" value="UniProtKB-SubCell"/>
</dbReference>
<comment type="catalytic activity">
    <reaction evidence="12">
        <text>ATP + H2O + 4 H(+)(in) = ADP + phosphate + 5 H(+)(out)</text>
        <dbReference type="Rhea" id="RHEA:57720"/>
        <dbReference type="ChEBI" id="CHEBI:15377"/>
        <dbReference type="ChEBI" id="CHEBI:15378"/>
        <dbReference type="ChEBI" id="CHEBI:30616"/>
        <dbReference type="ChEBI" id="CHEBI:43474"/>
        <dbReference type="ChEBI" id="CHEBI:456216"/>
        <dbReference type="EC" id="7.1.2.2"/>
    </reaction>
</comment>
<keyword evidence="8 12" id="KW-0406">Ion transport</keyword>
<dbReference type="Gene3D" id="3.40.50.300">
    <property type="entry name" value="P-loop containing nucleotide triphosphate hydrolases"/>
    <property type="match status" value="1"/>
</dbReference>
<dbReference type="Pfam" id="PF00006">
    <property type="entry name" value="ATP-synt_ab"/>
    <property type="match status" value="1"/>
</dbReference>
<evidence type="ECO:0000256" key="2">
    <source>
        <dbReference type="ARBA" id="ARBA00008936"/>
    </source>
</evidence>
<dbReference type="SUPFAM" id="SSF50615">
    <property type="entry name" value="N-terminal domain of alpha and beta subunits of F1 ATP synthase"/>
    <property type="match status" value="1"/>
</dbReference>
<keyword evidence="7 12" id="KW-1278">Translocase</keyword>
<dbReference type="SMART" id="SM00382">
    <property type="entry name" value="AAA"/>
    <property type="match status" value="1"/>
</dbReference>
<dbReference type="NCBIfam" id="TIGR01039">
    <property type="entry name" value="atpD"/>
    <property type="match status" value="1"/>
</dbReference>
<dbReference type="FunFam" id="3.40.50.300:FF:000004">
    <property type="entry name" value="ATP synthase subunit beta"/>
    <property type="match status" value="1"/>
</dbReference>
<sequence length="473" mass="51483">MIKIGEIVQVLGPVVDVKFEEGQVPSLYNALKLENNENSLTLEVMQHIGDEIVRTIAMGPTEGLVRGIKVTDTGSAISVPVGNEVLGRMFNVLGEPIDNLPAIIKGKVMPIHRQAPTYEELTTSAEILETGIKVVDLMTPFAKGGKIGLFGGAGVGKTVLVQELINNIAKAHGGISVFAGVGERTREGNDLYFEMKEAGVLDKTSLVFGQMNEPPGARMRVALTGLTIAEYFRDVKNQDVLLFIDNIFRFTQAGSEVSALLGRMPSAVGYQPTLSTEMGALQERITSTINGSITSVQAVYVPADDLTDPAPATTFSHLDARIVLDRSIAALGIYPAIDPLASSSRMLDPEIVGEKHYQVALEVQQILQKYKDLQSIIAILGLEELSEEDKITVNRARKIRNFLSQPFTVGEKFTGRPGKYVPISETVKSFETIISGAVDNIPELFFMYAGSIHEVMEKYNEASNKNKSLKKNK</sequence>
<dbReference type="GO" id="GO:0045259">
    <property type="term" value="C:proton-transporting ATP synthase complex"/>
    <property type="evidence" value="ECO:0007669"/>
    <property type="project" value="UniProtKB-KW"/>
</dbReference>
<dbReference type="FunFam" id="1.10.1140.10:FF:000005">
    <property type="entry name" value="ATP synthase subunit beta"/>
    <property type="match status" value="1"/>
</dbReference>
<dbReference type="EC" id="7.1.2.2" evidence="12"/>
<dbReference type="AlphaFoldDB" id="A0A345Z2A8"/>
<dbReference type="GO" id="GO:0046933">
    <property type="term" value="F:proton-transporting ATP synthase activity, rotational mechanism"/>
    <property type="evidence" value="ECO:0007669"/>
    <property type="project" value="UniProtKB-UniRule"/>
</dbReference>
<keyword evidence="10 12" id="KW-0139">CF(1)</keyword>
<keyword evidence="6 12" id="KW-0067">ATP-binding</keyword>
<evidence type="ECO:0000256" key="12">
    <source>
        <dbReference type="HAMAP-Rule" id="MF_01347"/>
    </source>
</evidence>
<evidence type="ECO:0000256" key="6">
    <source>
        <dbReference type="ARBA" id="ARBA00022840"/>
    </source>
</evidence>
<evidence type="ECO:0000256" key="7">
    <source>
        <dbReference type="ARBA" id="ARBA00022967"/>
    </source>
</evidence>
<dbReference type="CDD" id="cd01133">
    <property type="entry name" value="F1-ATPase_beta_CD"/>
    <property type="match status" value="1"/>
</dbReference>
<dbReference type="InterPro" id="IPR004100">
    <property type="entry name" value="ATPase_F1/V1/A1_a/bsu_N"/>
</dbReference>
<dbReference type="CDD" id="cd18115">
    <property type="entry name" value="ATP-synt_F1_beta_N"/>
    <property type="match status" value="1"/>
</dbReference>
<dbReference type="InterPro" id="IPR024034">
    <property type="entry name" value="ATPase_F1/V1_b/a_C"/>
</dbReference>
<dbReference type="Pfam" id="PF22919">
    <property type="entry name" value="ATP-synt_VA_C"/>
    <property type="match status" value="1"/>
</dbReference>
<dbReference type="InterPro" id="IPR055190">
    <property type="entry name" value="ATP-synt_VA_C"/>
</dbReference>
<comment type="subcellular location">
    <subcellularLocation>
        <location evidence="12">Cell membrane</location>
        <topology evidence="12">Peripheral membrane protein</topology>
    </subcellularLocation>
    <subcellularLocation>
        <location evidence="1">Membrane</location>
        <topology evidence="1">Peripheral membrane protein</topology>
    </subcellularLocation>
</comment>
<evidence type="ECO:0000256" key="10">
    <source>
        <dbReference type="ARBA" id="ARBA00023196"/>
    </source>
</evidence>
<evidence type="ECO:0000256" key="11">
    <source>
        <dbReference type="ARBA" id="ARBA00023310"/>
    </source>
</evidence>
<gene>
    <name evidence="12 14" type="primary">atpD</name>
    <name evidence="14" type="ORF">SALLE_v1c00610</name>
</gene>
<dbReference type="PANTHER" id="PTHR15184:SF71">
    <property type="entry name" value="ATP SYNTHASE SUBUNIT BETA, MITOCHONDRIAL"/>
    <property type="match status" value="1"/>
</dbReference>
<feature type="binding site" evidence="12">
    <location>
        <begin position="151"/>
        <end position="158"/>
    </location>
    <ligand>
        <name>ATP</name>
        <dbReference type="ChEBI" id="CHEBI:30616"/>
    </ligand>
</feature>
<feature type="domain" description="AAA+ ATPase" evidence="13">
    <location>
        <begin position="143"/>
        <end position="329"/>
    </location>
</feature>
<evidence type="ECO:0000259" key="13">
    <source>
        <dbReference type="SMART" id="SM00382"/>
    </source>
</evidence>
<evidence type="ECO:0000256" key="1">
    <source>
        <dbReference type="ARBA" id="ARBA00004170"/>
    </source>
</evidence>
<dbReference type="PROSITE" id="PS00152">
    <property type="entry name" value="ATPASE_ALPHA_BETA"/>
    <property type="match status" value="1"/>
</dbReference>
<dbReference type="SUPFAM" id="SSF47917">
    <property type="entry name" value="C-terminal domain of alpha and beta subunits of F1 ATP synthase"/>
    <property type="match status" value="1"/>
</dbReference>
<protein>
    <recommendedName>
        <fullName evidence="12">ATP synthase subunit beta</fullName>
        <ecNumber evidence="12">7.1.2.2</ecNumber>
    </recommendedName>
    <alternativeName>
        <fullName evidence="12">ATP synthase F1 sector subunit beta</fullName>
    </alternativeName>
    <alternativeName>
        <fullName evidence="12">F-ATPase subunit beta</fullName>
    </alternativeName>
</protein>
<comment type="similarity">
    <text evidence="2 12">Belongs to the ATPase alpha/beta chains family.</text>
</comment>
<dbReference type="InterPro" id="IPR036121">
    <property type="entry name" value="ATPase_F1/V1/A1_a/bsu_N_sf"/>
</dbReference>
<dbReference type="OrthoDB" id="9801639at2"/>
<dbReference type="InterPro" id="IPR020003">
    <property type="entry name" value="ATPase_a/bsu_AS"/>
</dbReference>
<evidence type="ECO:0000313" key="15">
    <source>
        <dbReference type="Proteomes" id="UP000254792"/>
    </source>
</evidence>
<keyword evidence="3 12" id="KW-0813">Transport</keyword>
<keyword evidence="5 12" id="KW-0375">Hydrogen ion transport</keyword>
<dbReference type="HAMAP" id="MF_01347">
    <property type="entry name" value="ATP_synth_beta_bact"/>
    <property type="match status" value="1"/>
</dbReference>
<dbReference type="GO" id="GO:0005524">
    <property type="term" value="F:ATP binding"/>
    <property type="evidence" value="ECO:0007669"/>
    <property type="project" value="UniProtKB-UniRule"/>
</dbReference>
<accession>A0A345Z2A8</accession>
<dbReference type="Proteomes" id="UP000254792">
    <property type="component" value="Chromosome"/>
</dbReference>
<evidence type="ECO:0000256" key="9">
    <source>
        <dbReference type="ARBA" id="ARBA00023136"/>
    </source>
</evidence>
<dbReference type="CDD" id="cd18110">
    <property type="entry name" value="ATP-synt_F1_beta_C"/>
    <property type="match status" value="1"/>
</dbReference>
<keyword evidence="11 12" id="KW-0066">ATP synthesis</keyword>
<evidence type="ECO:0000256" key="5">
    <source>
        <dbReference type="ARBA" id="ARBA00022781"/>
    </source>
</evidence>
<dbReference type="InterPro" id="IPR027417">
    <property type="entry name" value="P-loop_NTPase"/>
</dbReference>
<dbReference type="InterPro" id="IPR005722">
    <property type="entry name" value="ATP_synth_F1_bsu"/>
</dbReference>
<dbReference type="InterPro" id="IPR050053">
    <property type="entry name" value="ATPase_alpha/beta_chains"/>
</dbReference>
<dbReference type="FunFam" id="2.40.10.170:FF:000005">
    <property type="entry name" value="ATP synthase subunit beta"/>
    <property type="match status" value="1"/>
</dbReference>
<evidence type="ECO:0000256" key="8">
    <source>
        <dbReference type="ARBA" id="ARBA00023065"/>
    </source>
</evidence>
<dbReference type="SUPFAM" id="SSF52540">
    <property type="entry name" value="P-loop containing nucleoside triphosphate hydrolases"/>
    <property type="match status" value="1"/>
</dbReference>
<comment type="function">
    <text evidence="12">Produces ATP from ADP in the presence of a proton gradient across the membrane. The catalytic sites are hosted primarily by the beta subunits.</text>
</comment>
<evidence type="ECO:0000256" key="4">
    <source>
        <dbReference type="ARBA" id="ARBA00022741"/>
    </source>
</evidence>
<keyword evidence="15" id="KW-1185">Reference proteome</keyword>
<keyword evidence="9 12" id="KW-0472">Membrane</keyword>
<keyword evidence="12" id="KW-1003">Cell membrane</keyword>
<proteinExistence type="inferred from homology"/>
<dbReference type="Gene3D" id="1.10.1140.10">
    <property type="entry name" value="Bovine Mitochondrial F1-atpase, Atp Synthase Beta Chain, Chain D, domain 3"/>
    <property type="match status" value="1"/>
</dbReference>
<dbReference type="Pfam" id="PF02874">
    <property type="entry name" value="ATP-synt_ab_N"/>
    <property type="match status" value="1"/>
</dbReference>
<dbReference type="PANTHER" id="PTHR15184">
    <property type="entry name" value="ATP SYNTHASE"/>
    <property type="match status" value="1"/>
</dbReference>
<reference evidence="14 15" key="1">
    <citation type="submission" date="2018-07" db="EMBL/GenBank/DDBJ databases">
        <title>Complete genome sequence of Spiroplasma alleghenense PLHS-1 (ATCC 51752).</title>
        <authorList>
            <person name="Chou L."/>
            <person name="Lee T.-Y."/>
            <person name="Tsai Y.-M."/>
            <person name="Kuo C.-H."/>
        </authorList>
    </citation>
    <scope>NUCLEOTIDE SEQUENCE [LARGE SCALE GENOMIC DNA]</scope>
    <source>
        <strain evidence="14 15">PLHS-1</strain>
    </source>
</reference>
<dbReference type="EMBL" id="CP031376">
    <property type="protein sequence ID" value="AXK50737.1"/>
    <property type="molecule type" value="Genomic_DNA"/>
</dbReference>
<organism evidence="14 15">
    <name type="scientific">Spiroplasma alleghenense</name>
    <dbReference type="NCBI Taxonomy" id="216931"/>
    <lineage>
        <taxon>Bacteria</taxon>
        <taxon>Bacillati</taxon>
        <taxon>Mycoplasmatota</taxon>
        <taxon>Mollicutes</taxon>
        <taxon>Entomoplasmatales</taxon>
        <taxon>Spiroplasmataceae</taxon>
        <taxon>Spiroplasma</taxon>
    </lineage>
</organism>
<dbReference type="InterPro" id="IPR000194">
    <property type="entry name" value="ATPase_F1/V1/A1_a/bsu_nucl-bd"/>
</dbReference>
<dbReference type="KEGG" id="salx:SALLE_v1c00610"/>
<keyword evidence="4 12" id="KW-0547">Nucleotide-binding</keyword>
<evidence type="ECO:0000256" key="3">
    <source>
        <dbReference type="ARBA" id="ARBA00022448"/>
    </source>
</evidence>
<dbReference type="RefSeq" id="WP_115557666.1">
    <property type="nucleotide sequence ID" value="NZ_CP031376.1"/>
</dbReference>